<dbReference type="GO" id="GO:0003700">
    <property type="term" value="F:DNA-binding transcription factor activity"/>
    <property type="evidence" value="ECO:0007669"/>
    <property type="project" value="InterPro"/>
</dbReference>
<protein>
    <submittedName>
        <fullName evidence="5">Helix-turn-helix transcriptional regulator</fullName>
    </submittedName>
</protein>
<sequence>MATGESELPSDLADVDILGDDTHSIIVRADAAHSRGWFNNAPICPLLGQHHVAHVGIMQAWSPFEIIRRDQSGTFMLACFHGEGVILADGNWKKIRAGQACLQPPFVMNSLKCLPGKPWHFAWVRYQESRETRPIVSAISPVTGPFDAEPLRASINGLHSECMGANAPSALHHWSELIQHYVMRFAQPHQSDSRLWRVWQQVEAELAQPWTLSKLAAIACMSEEHLRRVSRKELGRSPMQHLTFLRLQRARHLLSVTDDKVEVIAKTVGFESIGTFSNTFTKWIGWRPSEHRRAIATGETPVARNRPRL</sequence>
<dbReference type="RefSeq" id="WP_200271560.1">
    <property type="nucleotide sequence ID" value="NZ_JAENIJ010000021.1"/>
</dbReference>
<dbReference type="Proteomes" id="UP000603141">
    <property type="component" value="Unassembled WGS sequence"/>
</dbReference>
<dbReference type="SUPFAM" id="SSF46689">
    <property type="entry name" value="Homeodomain-like"/>
    <property type="match status" value="1"/>
</dbReference>
<dbReference type="SUPFAM" id="SSF51215">
    <property type="entry name" value="Regulatory protein AraC"/>
    <property type="match status" value="1"/>
</dbReference>
<dbReference type="PANTHER" id="PTHR46796">
    <property type="entry name" value="HTH-TYPE TRANSCRIPTIONAL ACTIVATOR RHAS-RELATED"/>
    <property type="match status" value="1"/>
</dbReference>
<accession>A0A934SC32</accession>
<keyword evidence="3" id="KW-0804">Transcription</keyword>
<keyword evidence="1" id="KW-0805">Transcription regulation</keyword>
<evidence type="ECO:0000256" key="2">
    <source>
        <dbReference type="ARBA" id="ARBA00023125"/>
    </source>
</evidence>
<organism evidence="5 6">
    <name type="scientific">Luteolibacter pohnpeiensis</name>
    <dbReference type="NCBI Taxonomy" id="454153"/>
    <lineage>
        <taxon>Bacteria</taxon>
        <taxon>Pseudomonadati</taxon>
        <taxon>Verrucomicrobiota</taxon>
        <taxon>Verrucomicrobiia</taxon>
        <taxon>Verrucomicrobiales</taxon>
        <taxon>Verrucomicrobiaceae</taxon>
        <taxon>Luteolibacter</taxon>
    </lineage>
</organism>
<dbReference type="InterPro" id="IPR037923">
    <property type="entry name" value="HTH-like"/>
</dbReference>
<keyword evidence="6" id="KW-1185">Reference proteome</keyword>
<reference evidence="5" key="1">
    <citation type="submission" date="2021-01" db="EMBL/GenBank/DDBJ databases">
        <title>Modified the classification status of verrucomicrobia.</title>
        <authorList>
            <person name="Feng X."/>
        </authorList>
    </citation>
    <scope>NUCLEOTIDE SEQUENCE</scope>
    <source>
        <strain evidence="5">KCTC 22041</strain>
    </source>
</reference>
<evidence type="ECO:0000313" key="6">
    <source>
        <dbReference type="Proteomes" id="UP000603141"/>
    </source>
</evidence>
<dbReference type="PANTHER" id="PTHR46796:SF7">
    <property type="entry name" value="ARAC FAMILY TRANSCRIPTIONAL REGULATOR"/>
    <property type="match status" value="1"/>
</dbReference>
<evidence type="ECO:0000256" key="3">
    <source>
        <dbReference type="ARBA" id="ARBA00023163"/>
    </source>
</evidence>
<proteinExistence type="predicted"/>
<dbReference type="Pfam" id="PF12833">
    <property type="entry name" value="HTH_18"/>
    <property type="match status" value="1"/>
</dbReference>
<dbReference type="EMBL" id="JAENIJ010000021">
    <property type="protein sequence ID" value="MBK1883422.1"/>
    <property type="molecule type" value="Genomic_DNA"/>
</dbReference>
<dbReference type="SMART" id="SM00342">
    <property type="entry name" value="HTH_ARAC"/>
    <property type="match status" value="1"/>
</dbReference>
<evidence type="ECO:0000313" key="5">
    <source>
        <dbReference type="EMBL" id="MBK1883422.1"/>
    </source>
</evidence>
<comment type="caution">
    <text evidence="5">The sequence shown here is derived from an EMBL/GenBank/DDBJ whole genome shotgun (WGS) entry which is preliminary data.</text>
</comment>
<dbReference type="AlphaFoldDB" id="A0A934SC32"/>
<dbReference type="InterPro" id="IPR050204">
    <property type="entry name" value="AraC_XylS_family_regulators"/>
</dbReference>
<dbReference type="PROSITE" id="PS01124">
    <property type="entry name" value="HTH_ARAC_FAMILY_2"/>
    <property type="match status" value="1"/>
</dbReference>
<keyword evidence="2" id="KW-0238">DNA-binding</keyword>
<dbReference type="InterPro" id="IPR009057">
    <property type="entry name" value="Homeodomain-like_sf"/>
</dbReference>
<evidence type="ECO:0000256" key="1">
    <source>
        <dbReference type="ARBA" id="ARBA00023015"/>
    </source>
</evidence>
<dbReference type="GO" id="GO:0043565">
    <property type="term" value="F:sequence-specific DNA binding"/>
    <property type="evidence" value="ECO:0007669"/>
    <property type="project" value="InterPro"/>
</dbReference>
<dbReference type="InterPro" id="IPR018060">
    <property type="entry name" value="HTH_AraC"/>
</dbReference>
<feature type="domain" description="HTH araC/xylS-type" evidence="4">
    <location>
        <begin position="196"/>
        <end position="294"/>
    </location>
</feature>
<dbReference type="Gene3D" id="1.10.10.60">
    <property type="entry name" value="Homeodomain-like"/>
    <property type="match status" value="1"/>
</dbReference>
<gene>
    <name evidence="5" type="ORF">JIN85_13430</name>
</gene>
<evidence type="ECO:0000259" key="4">
    <source>
        <dbReference type="PROSITE" id="PS01124"/>
    </source>
</evidence>
<name>A0A934SC32_9BACT</name>